<dbReference type="EMBL" id="KN846970">
    <property type="protein sequence ID" value="KIW83735.1"/>
    <property type="molecule type" value="Genomic_DNA"/>
</dbReference>
<dbReference type="AlphaFoldDB" id="A0A0D2GYN0"/>
<keyword evidence="3" id="KW-1185">Reference proteome</keyword>
<feature type="compositionally biased region" description="Polar residues" evidence="1">
    <location>
        <begin position="1"/>
        <end position="16"/>
    </location>
</feature>
<name>A0A0D2GYN0_9EURO</name>
<evidence type="ECO:0000313" key="3">
    <source>
        <dbReference type="Proteomes" id="UP000053029"/>
    </source>
</evidence>
<organism evidence="2 3">
    <name type="scientific">Fonsecaea pedrosoi CBS 271.37</name>
    <dbReference type="NCBI Taxonomy" id="1442368"/>
    <lineage>
        <taxon>Eukaryota</taxon>
        <taxon>Fungi</taxon>
        <taxon>Dikarya</taxon>
        <taxon>Ascomycota</taxon>
        <taxon>Pezizomycotina</taxon>
        <taxon>Eurotiomycetes</taxon>
        <taxon>Chaetothyriomycetidae</taxon>
        <taxon>Chaetothyriales</taxon>
        <taxon>Herpotrichiellaceae</taxon>
        <taxon>Fonsecaea</taxon>
    </lineage>
</organism>
<gene>
    <name evidence="2" type="ORF">Z517_02981</name>
</gene>
<evidence type="ECO:0000256" key="1">
    <source>
        <dbReference type="SAM" id="MobiDB-lite"/>
    </source>
</evidence>
<proteinExistence type="predicted"/>
<dbReference type="HOGENOM" id="CLU_1885413_0_0_1"/>
<accession>A0A0D2GYN0</accession>
<dbReference type="RefSeq" id="XP_013287543.1">
    <property type="nucleotide sequence ID" value="XM_013432089.1"/>
</dbReference>
<reference evidence="2 3" key="1">
    <citation type="submission" date="2015-01" db="EMBL/GenBank/DDBJ databases">
        <title>The Genome Sequence of Fonsecaea pedrosoi CBS 271.37.</title>
        <authorList>
            <consortium name="The Broad Institute Genomics Platform"/>
            <person name="Cuomo C."/>
            <person name="de Hoog S."/>
            <person name="Gorbushina A."/>
            <person name="Stielow B."/>
            <person name="Teixiera M."/>
            <person name="Abouelleil A."/>
            <person name="Chapman S.B."/>
            <person name="Priest M."/>
            <person name="Young S.K."/>
            <person name="Wortman J."/>
            <person name="Nusbaum C."/>
            <person name="Birren B."/>
        </authorList>
    </citation>
    <scope>NUCLEOTIDE SEQUENCE [LARGE SCALE GENOMIC DNA]</scope>
    <source>
        <strain evidence="2 3">CBS 271.37</strain>
    </source>
</reference>
<sequence>MSNPPALSDLSEQSVQAARDQNKAPRPLPGKPVFVDLGQNYPAGYTWSNDPKDMSLDTYFDPGKANLADEFAIDGLRPILKDTNSELYLLTANNAKFYLWAADDGRLFVFKDDLKLTLDTAIDEVLSGIKWSNLLQQFNKNYD</sequence>
<dbReference type="GeneID" id="25302471"/>
<feature type="region of interest" description="Disordered" evidence="1">
    <location>
        <begin position="1"/>
        <end position="35"/>
    </location>
</feature>
<dbReference type="Proteomes" id="UP000053029">
    <property type="component" value="Unassembled WGS sequence"/>
</dbReference>
<protein>
    <submittedName>
        <fullName evidence="2">Uncharacterized protein</fullName>
    </submittedName>
</protein>
<dbReference type="VEuPathDB" id="FungiDB:Z517_02981"/>
<evidence type="ECO:0000313" key="2">
    <source>
        <dbReference type="EMBL" id="KIW83735.1"/>
    </source>
</evidence>
<dbReference type="OrthoDB" id="5055014at2759"/>